<reference evidence="2" key="1">
    <citation type="submission" date="2021-05" db="EMBL/GenBank/DDBJ databases">
        <authorList>
            <person name="Alioto T."/>
            <person name="Alioto T."/>
            <person name="Gomez Garrido J."/>
        </authorList>
    </citation>
    <scope>NUCLEOTIDE SEQUENCE</scope>
</reference>
<feature type="compositionally biased region" description="Basic residues" evidence="1">
    <location>
        <begin position="24"/>
        <end position="45"/>
    </location>
</feature>
<dbReference type="EMBL" id="HBUE01090625">
    <property type="protein sequence ID" value="CAG6481409.1"/>
    <property type="molecule type" value="Transcribed_RNA"/>
</dbReference>
<accession>A0A8D8FT27</accession>
<organism evidence="2">
    <name type="scientific">Culex pipiens</name>
    <name type="common">House mosquito</name>
    <dbReference type="NCBI Taxonomy" id="7175"/>
    <lineage>
        <taxon>Eukaryota</taxon>
        <taxon>Metazoa</taxon>
        <taxon>Ecdysozoa</taxon>
        <taxon>Arthropoda</taxon>
        <taxon>Hexapoda</taxon>
        <taxon>Insecta</taxon>
        <taxon>Pterygota</taxon>
        <taxon>Neoptera</taxon>
        <taxon>Endopterygota</taxon>
        <taxon>Diptera</taxon>
        <taxon>Nematocera</taxon>
        <taxon>Culicoidea</taxon>
        <taxon>Culicidae</taxon>
        <taxon>Culicinae</taxon>
        <taxon>Culicini</taxon>
        <taxon>Culex</taxon>
        <taxon>Culex</taxon>
    </lineage>
</organism>
<sequence length="142" mass="16011">MSRGEQGLRARGQQEHHPTANVRVRSHQHRRLPTLRPHPRPRQRPRGSLAPPALLQRLRTARANPKTNRNPPRSNRNHLQSRALPVPHPPEADRGQPDAAARHSGPHWQATASRPRAARHDRREPPRHADVAARSGSQPGWG</sequence>
<protein>
    <submittedName>
        <fullName evidence="2">(northern house mosquito) hypothetical protein</fullName>
    </submittedName>
</protein>
<proteinExistence type="predicted"/>
<feature type="compositionally biased region" description="Basic and acidic residues" evidence="1">
    <location>
        <begin position="1"/>
        <end position="18"/>
    </location>
</feature>
<evidence type="ECO:0000256" key="1">
    <source>
        <dbReference type="SAM" id="MobiDB-lite"/>
    </source>
</evidence>
<feature type="region of interest" description="Disordered" evidence="1">
    <location>
        <begin position="1"/>
        <end position="142"/>
    </location>
</feature>
<dbReference type="AlphaFoldDB" id="A0A8D8FT27"/>
<feature type="compositionally biased region" description="Basic and acidic residues" evidence="1">
    <location>
        <begin position="121"/>
        <end position="131"/>
    </location>
</feature>
<name>A0A8D8FT27_CULPI</name>
<evidence type="ECO:0000313" key="2">
    <source>
        <dbReference type="EMBL" id="CAG6481409.1"/>
    </source>
</evidence>
<feature type="compositionally biased region" description="Polar residues" evidence="1">
    <location>
        <begin position="65"/>
        <end position="80"/>
    </location>
</feature>